<reference evidence="3" key="1">
    <citation type="journal article" date="2021" name="PeerJ">
        <title>Extensive microbial diversity within the chicken gut microbiome revealed by metagenomics and culture.</title>
        <authorList>
            <person name="Gilroy R."/>
            <person name="Ravi A."/>
            <person name="Getino M."/>
            <person name="Pursley I."/>
            <person name="Horton D.L."/>
            <person name="Alikhan N.F."/>
            <person name="Baker D."/>
            <person name="Gharbi K."/>
            <person name="Hall N."/>
            <person name="Watson M."/>
            <person name="Adriaenssens E.M."/>
            <person name="Foster-Nyarko E."/>
            <person name="Jarju S."/>
            <person name="Secka A."/>
            <person name="Antonio M."/>
            <person name="Oren A."/>
            <person name="Chaudhuri R.R."/>
            <person name="La Ragione R."/>
            <person name="Hildebrand F."/>
            <person name="Pallen M.J."/>
        </authorList>
    </citation>
    <scope>NUCLEOTIDE SEQUENCE</scope>
    <source>
        <strain evidence="3">7886</strain>
    </source>
</reference>
<evidence type="ECO:0000313" key="3">
    <source>
        <dbReference type="EMBL" id="HJF86543.1"/>
    </source>
</evidence>
<dbReference type="InterPro" id="IPR029035">
    <property type="entry name" value="DHS-like_NAD/FAD-binding_dom"/>
</dbReference>
<dbReference type="Pfam" id="PF06172">
    <property type="entry name" value="Cupin_5"/>
    <property type="match status" value="1"/>
</dbReference>
<protein>
    <submittedName>
        <fullName evidence="3">Cupin domain-containing protein</fullName>
    </submittedName>
</protein>
<dbReference type="GO" id="GO:0016740">
    <property type="term" value="F:transferase activity"/>
    <property type="evidence" value="ECO:0007669"/>
    <property type="project" value="UniProtKB-KW"/>
</dbReference>
<dbReference type="InterPro" id="IPR011051">
    <property type="entry name" value="RmlC_Cupin_sf"/>
</dbReference>
<sequence>MLKSIQTAQQWIKNSDAILVTASNGFSITEGLNLFANDAKLNEVLGELEQKYHFQNLLEAISYDYQEELDKWRVYARITEYYAQNYQPGKAMESLKEIIGNKPYFVWTSNIDHHFALAGLDNLLELEGNWTEGICSVHPKEHGTYDLKEQLHQIYLKDQQGNLQETDIPRCDQCGEPLTFNMAGKDFQMNQDQVTAFANFVQNNQDKNLLILELGIGPQNQMIKAPSMQLVAGNNNSHYITINKGELFIPNVIADRSIGFSSSIMDAFEELINGTDLGIKIEGPAKPQPKLTPEQQKKQNETIKLFYPSYLIMHGIRPGELTMYLTTDAQHPSHLRLVEQDQTWMYSLGDATVAHCFTNDGRYRRVELGLDKSRGQVHGFYVERGTVVGFESLEDSGAGFAQISGGLPANASNQIMIPKKDPLMKGFPQQQKLIERLSAGE</sequence>
<dbReference type="Gene3D" id="3.40.50.1220">
    <property type="entry name" value="TPP-binding domain"/>
    <property type="match status" value="1"/>
</dbReference>
<comment type="caution">
    <text evidence="3">The sequence shown here is derived from an EMBL/GenBank/DDBJ whole genome shotgun (WGS) entry which is preliminary data.</text>
</comment>
<dbReference type="Gene3D" id="3.30.1600.10">
    <property type="entry name" value="SIR2/SIRT2 'Small Domain"/>
    <property type="match status" value="1"/>
</dbReference>
<dbReference type="InterPro" id="IPR009327">
    <property type="entry name" value="Cupin_DUF985"/>
</dbReference>
<dbReference type="InterPro" id="IPR026591">
    <property type="entry name" value="Sirtuin_cat_small_dom_sf"/>
</dbReference>
<gene>
    <name evidence="3" type="ORF">K8V88_03810</name>
</gene>
<feature type="domain" description="DUF985" evidence="2">
    <location>
        <begin position="323"/>
        <end position="396"/>
    </location>
</feature>
<keyword evidence="1" id="KW-0808">Transferase</keyword>
<evidence type="ECO:0000259" key="2">
    <source>
        <dbReference type="Pfam" id="PF06172"/>
    </source>
</evidence>
<evidence type="ECO:0000313" key="4">
    <source>
        <dbReference type="Proteomes" id="UP000747013"/>
    </source>
</evidence>
<accession>A0A921HQL5</accession>
<evidence type="ECO:0000256" key="1">
    <source>
        <dbReference type="ARBA" id="ARBA00022679"/>
    </source>
</evidence>
<name>A0A921HQL5_9LACO</name>
<dbReference type="InterPro" id="IPR014710">
    <property type="entry name" value="RmlC-like_jellyroll"/>
</dbReference>
<proteinExistence type="predicted"/>
<dbReference type="SUPFAM" id="SSF51182">
    <property type="entry name" value="RmlC-like cupins"/>
    <property type="match status" value="1"/>
</dbReference>
<dbReference type="RefSeq" id="WP_368791056.1">
    <property type="nucleotide sequence ID" value="NZ_CP162899.1"/>
</dbReference>
<reference evidence="3" key="2">
    <citation type="submission" date="2021-09" db="EMBL/GenBank/DDBJ databases">
        <authorList>
            <person name="Gilroy R."/>
        </authorList>
    </citation>
    <scope>NUCLEOTIDE SEQUENCE</scope>
    <source>
        <strain evidence="3">7886</strain>
    </source>
</reference>
<organism evidence="3 4">
    <name type="scientific">Companilactobacillus farciminis</name>
    <dbReference type="NCBI Taxonomy" id="1612"/>
    <lineage>
        <taxon>Bacteria</taxon>
        <taxon>Bacillati</taxon>
        <taxon>Bacillota</taxon>
        <taxon>Bacilli</taxon>
        <taxon>Lactobacillales</taxon>
        <taxon>Lactobacillaceae</taxon>
        <taxon>Companilactobacillus</taxon>
    </lineage>
</organism>
<dbReference type="Proteomes" id="UP000747013">
    <property type="component" value="Unassembled WGS sequence"/>
</dbReference>
<dbReference type="AlphaFoldDB" id="A0A921HQL5"/>
<dbReference type="EMBL" id="DYWC01000088">
    <property type="protein sequence ID" value="HJF86543.1"/>
    <property type="molecule type" value="Genomic_DNA"/>
</dbReference>
<dbReference type="SUPFAM" id="SSF52467">
    <property type="entry name" value="DHS-like NAD/FAD-binding domain"/>
    <property type="match status" value="1"/>
</dbReference>
<dbReference type="Gene3D" id="2.60.120.10">
    <property type="entry name" value="Jelly Rolls"/>
    <property type="match status" value="1"/>
</dbReference>